<evidence type="ECO:0000313" key="2">
    <source>
        <dbReference type="EMBL" id="CEK68328.1"/>
    </source>
</evidence>
<feature type="non-terminal residue" evidence="2">
    <location>
        <position position="85"/>
    </location>
</feature>
<feature type="region of interest" description="Disordered" evidence="1">
    <location>
        <begin position="60"/>
        <end position="85"/>
    </location>
</feature>
<dbReference type="EMBL" id="HACG01021463">
    <property type="protein sequence ID" value="CEK68328.1"/>
    <property type="molecule type" value="Transcribed_RNA"/>
</dbReference>
<organism evidence="2">
    <name type="scientific">Arion vulgaris</name>
    <dbReference type="NCBI Taxonomy" id="1028688"/>
    <lineage>
        <taxon>Eukaryota</taxon>
        <taxon>Metazoa</taxon>
        <taxon>Spiralia</taxon>
        <taxon>Lophotrochozoa</taxon>
        <taxon>Mollusca</taxon>
        <taxon>Gastropoda</taxon>
        <taxon>Heterobranchia</taxon>
        <taxon>Euthyneura</taxon>
        <taxon>Panpulmonata</taxon>
        <taxon>Eupulmonata</taxon>
        <taxon>Stylommatophora</taxon>
        <taxon>Helicina</taxon>
        <taxon>Arionoidea</taxon>
        <taxon>Arionidae</taxon>
        <taxon>Arion</taxon>
    </lineage>
</organism>
<reference evidence="2" key="1">
    <citation type="submission" date="2014-12" db="EMBL/GenBank/DDBJ databases">
        <title>Insight into the proteome of Arion vulgaris.</title>
        <authorList>
            <person name="Aradska J."/>
            <person name="Bulat T."/>
            <person name="Smidak R."/>
            <person name="Sarate P."/>
            <person name="Gangsoo J."/>
            <person name="Sialana F."/>
            <person name="Bilban M."/>
            <person name="Lubec G."/>
        </authorList>
    </citation>
    <scope>NUCLEOTIDE SEQUENCE</scope>
    <source>
        <tissue evidence="2">Skin</tissue>
    </source>
</reference>
<accession>A0A0B6ZIG5</accession>
<dbReference type="AlphaFoldDB" id="A0A0B6ZIG5"/>
<protein>
    <submittedName>
        <fullName evidence="2">Uncharacterized protein</fullName>
    </submittedName>
</protein>
<proteinExistence type="predicted"/>
<feature type="compositionally biased region" description="Polar residues" evidence="1">
    <location>
        <begin position="60"/>
        <end position="70"/>
    </location>
</feature>
<evidence type="ECO:0000256" key="1">
    <source>
        <dbReference type="SAM" id="MobiDB-lite"/>
    </source>
</evidence>
<name>A0A0B6ZIG5_9EUPU</name>
<feature type="non-terminal residue" evidence="2">
    <location>
        <position position="1"/>
    </location>
</feature>
<sequence>PVVPKARSKSKKEIASMIENLPNTKPQSIFDFHDKTPRSMASEKHDANNVFNFSADTSRLSPAVPLNQNVSRKKSNRCANEPSSK</sequence>
<gene>
    <name evidence="2" type="primary">ORF65938</name>
</gene>